<proteinExistence type="inferred from homology"/>
<dbReference type="HOGENOM" id="CLU_050934_0_1_3"/>
<name>A2CAH9_PROM3</name>
<dbReference type="SUPFAM" id="SSF51735">
    <property type="entry name" value="NAD(P)-binding Rossmann-fold domains"/>
    <property type="match status" value="1"/>
</dbReference>
<dbReference type="KEGG" id="pmf:P9303_17471"/>
<sequence length="341" mass="37944">MIGKERCLRPPSCRAKGLQLLIERASICAFDDSAVLKILIMGGTRFVGKPLVTRLQAQGHALTLFTRGRHSLPDGVEHLSGDRTTTEGLSRLQGRSFDVIVDSSGRKLEDSQRVVACTGEPKHRFLYVSSAGVYADSEHWPLNEESATDPNSRHAGKAQTESWLLQQGIPFTSFRPTYIYGPGNYNPIERWFFDRIVHNRPVPLPRDGTTITQLGHVVDLADAMVRSLEVETATNRIYNCSSKRGITFRGLIAAAARACGKDPNTVELRSFDPSGLNPKARKAFPLRLSHFLTDITRVERELAWQPRFDLETGLEDSYCNDYSLKPTAEPDFSADQSLIGV</sequence>
<evidence type="ECO:0000256" key="5">
    <source>
        <dbReference type="ARBA" id="ARBA00033067"/>
    </source>
</evidence>
<evidence type="ECO:0000256" key="4">
    <source>
        <dbReference type="ARBA" id="ARBA00031367"/>
    </source>
</evidence>
<dbReference type="PANTHER" id="PTHR43725:SF8">
    <property type="entry name" value="CHLOROPLAST STEM-LOOP BINDING PROTEIN OF 41 KDA B, CHLOROPLASTIC"/>
    <property type="match status" value="1"/>
</dbReference>
<feature type="domain" description="NAD-dependent epimerase/dehydratase" evidence="6">
    <location>
        <begin position="38"/>
        <end position="240"/>
    </location>
</feature>
<accession>A2CAH9</accession>
<evidence type="ECO:0000256" key="3">
    <source>
        <dbReference type="ARBA" id="ARBA00018569"/>
    </source>
</evidence>
<evidence type="ECO:0000313" key="7">
    <source>
        <dbReference type="EMBL" id="ABM78489.1"/>
    </source>
</evidence>
<dbReference type="BioCyc" id="PMAR59922:G1G80-1516-MONOMER"/>
<dbReference type="Gene3D" id="3.40.50.720">
    <property type="entry name" value="NAD(P)-binding Rossmann-like Domain"/>
    <property type="match status" value="1"/>
</dbReference>
<reference evidence="7 8" key="1">
    <citation type="journal article" date="2007" name="PLoS Genet.">
        <title>Patterns and implications of gene gain and loss in the evolution of Prochlorococcus.</title>
        <authorList>
            <person name="Kettler G.C."/>
            <person name="Martiny A.C."/>
            <person name="Huang K."/>
            <person name="Zucker J."/>
            <person name="Coleman M.L."/>
            <person name="Rodrigue S."/>
            <person name="Chen F."/>
            <person name="Lapidus A."/>
            <person name="Ferriera S."/>
            <person name="Johnson J."/>
            <person name="Steglich C."/>
            <person name="Church G.M."/>
            <person name="Richardson P."/>
            <person name="Chisholm S.W."/>
        </authorList>
    </citation>
    <scope>NUCLEOTIDE SEQUENCE [LARGE SCALE GENOMIC DNA]</scope>
    <source>
        <strain evidence="7 8">MIT 9303</strain>
    </source>
</reference>
<dbReference type="GO" id="GO:0005829">
    <property type="term" value="C:cytosol"/>
    <property type="evidence" value="ECO:0007669"/>
    <property type="project" value="TreeGrafter"/>
</dbReference>
<comment type="similarity">
    <text evidence="2">Belongs to the NAD(P)-dependent epimerase/dehydratase family.</text>
</comment>
<dbReference type="PANTHER" id="PTHR43725">
    <property type="entry name" value="UDP-GLUCOSE 4-EPIMERASE"/>
    <property type="match status" value="1"/>
</dbReference>
<dbReference type="GO" id="GO:0005996">
    <property type="term" value="P:monosaccharide metabolic process"/>
    <property type="evidence" value="ECO:0007669"/>
    <property type="project" value="TreeGrafter"/>
</dbReference>
<evidence type="ECO:0000256" key="1">
    <source>
        <dbReference type="ARBA" id="ARBA00004947"/>
    </source>
</evidence>
<dbReference type="InterPro" id="IPR036291">
    <property type="entry name" value="NAD(P)-bd_dom_sf"/>
</dbReference>
<comment type="pathway">
    <text evidence="1">Carbohydrate metabolism; galactose metabolism.</text>
</comment>
<dbReference type="AlphaFoldDB" id="A2CAH9"/>
<evidence type="ECO:0000313" key="8">
    <source>
        <dbReference type="Proteomes" id="UP000002274"/>
    </source>
</evidence>
<dbReference type="GO" id="GO:0003978">
    <property type="term" value="F:UDP-glucose 4-epimerase activity"/>
    <property type="evidence" value="ECO:0007669"/>
    <property type="project" value="TreeGrafter"/>
</dbReference>
<evidence type="ECO:0000259" key="6">
    <source>
        <dbReference type="Pfam" id="PF01370"/>
    </source>
</evidence>
<organism evidence="7 8">
    <name type="scientific">Prochlorococcus marinus (strain MIT 9303)</name>
    <dbReference type="NCBI Taxonomy" id="59922"/>
    <lineage>
        <taxon>Bacteria</taxon>
        <taxon>Bacillati</taxon>
        <taxon>Cyanobacteriota</taxon>
        <taxon>Cyanophyceae</taxon>
        <taxon>Synechococcales</taxon>
        <taxon>Prochlorococcaceae</taxon>
        <taxon>Prochlorococcus</taxon>
    </lineage>
</organism>
<evidence type="ECO:0000256" key="2">
    <source>
        <dbReference type="ARBA" id="ARBA00007637"/>
    </source>
</evidence>
<gene>
    <name evidence="7" type="ordered locus">P9303_17471</name>
</gene>
<dbReference type="EMBL" id="CP000554">
    <property type="protein sequence ID" value="ABM78489.1"/>
    <property type="molecule type" value="Genomic_DNA"/>
</dbReference>
<dbReference type="InterPro" id="IPR001509">
    <property type="entry name" value="Epimerase_deHydtase"/>
</dbReference>
<dbReference type="STRING" id="59922.P9303_17471"/>
<dbReference type="Pfam" id="PF01370">
    <property type="entry name" value="Epimerase"/>
    <property type="match status" value="1"/>
</dbReference>
<protein>
    <recommendedName>
        <fullName evidence="3">UDP-glucose 4-epimerase</fullName>
    </recommendedName>
    <alternativeName>
        <fullName evidence="5">Galactowaldenase</fullName>
    </alternativeName>
    <alternativeName>
        <fullName evidence="4">UDP-galactose 4-epimerase</fullName>
    </alternativeName>
</protein>
<dbReference type="Proteomes" id="UP000002274">
    <property type="component" value="Chromosome"/>
</dbReference>